<feature type="compositionally biased region" description="Low complexity" evidence="1">
    <location>
        <begin position="310"/>
        <end position="320"/>
    </location>
</feature>
<dbReference type="Proteomes" id="UP000689129">
    <property type="component" value="Unassembled WGS sequence"/>
</dbReference>
<comment type="caution">
    <text evidence="2">The sequence shown here is derived from an EMBL/GenBank/DDBJ whole genome shotgun (WGS) entry which is preliminary data.</text>
</comment>
<feature type="compositionally biased region" description="Gly residues" evidence="1">
    <location>
        <begin position="321"/>
        <end position="332"/>
    </location>
</feature>
<feature type="region of interest" description="Disordered" evidence="1">
    <location>
        <begin position="141"/>
        <end position="164"/>
    </location>
</feature>
<evidence type="ECO:0000313" key="2">
    <source>
        <dbReference type="EMBL" id="KAG7135775.1"/>
    </source>
</evidence>
<dbReference type="AlphaFoldDB" id="A0A8I2ZPZ0"/>
<gene>
    <name evidence="2" type="ORF">HYQ45_006587</name>
</gene>
<feature type="compositionally biased region" description="Acidic residues" evidence="1">
    <location>
        <begin position="346"/>
        <end position="356"/>
    </location>
</feature>
<accession>A0A8I2ZPZ0</accession>
<name>A0A8I2ZPZ0_VERLO</name>
<feature type="compositionally biased region" description="Gly residues" evidence="1">
    <location>
        <begin position="299"/>
        <end position="309"/>
    </location>
</feature>
<feature type="region of interest" description="Disordered" evidence="1">
    <location>
        <begin position="292"/>
        <end position="356"/>
    </location>
</feature>
<protein>
    <submittedName>
        <fullName evidence="2">Uncharacterized protein</fullName>
    </submittedName>
</protein>
<proteinExistence type="predicted"/>
<dbReference type="EMBL" id="JAEMWZ010000117">
    <property type="protein sequence ID" value="KAG7135775.1"/>
    <property type="molecule type" value="Genomic_DNA"/>
</dbReference>
<evidence type="ECO:0000313" key="3">
    <source>
        <dbReference type="Proteomes" id="UP000689129"/>
    </source>
</evidence>
<reference evidence="2" key="1">
    <citation type="journal article" date="2021" name="Mol. Plant Pathol.">
        <title>A 20-kb lineage-specific genomic region tames virulence in pathogenic amphidiploid Verticillium longisporum.</title>
        <authorList>
            <person name="Harting R."/>
            <person name="Starke J."/>
            <person name="Kusch H."/>
            <person name="Poggeler S."/>
            <person name="Maurus I."/>
            <person name="Schluter R."/>
            <person name="Landesfeind M."/>
            <person name="Bulla I."/>
            <person name="Nowrousian M."/>
            <person name="de Jonge R."/>
            <person name="Stahlhut G."/>
            <person name="Hoff K.J."/>
            <person name="Asshauer K.P."/>
            <person name="Thurmer A."/>
            <person name="Stanke M."/>
            <person name="Daniel R."/>
            <person name="Morgenstern B."/>
            <person name="Thomma B.P.H.J."/>
            <person name="Kronstad J.W."/>
            <person name="Braus-Stromeyer S.A."/>
            <person name="Braus G.H."/>
        </authorList>
    </citation>
    <scope>NUCLEOTIDE SEQUENCE</scope>
    <source>
        <strain evidence="2">Vl32</strain>
    </source>
</reference>
<sequence length="356" mass="37847">MIVLDENWHACFSTHSDIFPPSNQTRSHGANKEILRSSKVLTCSLQQPNRPEALLPRFNARPSILQTIAHIPLKDEIHITPPVATDLEINNTNLGPPRAAELHIRRRRKHLRARADDENEIDRLGLDPAVDRIQQRVVERLAEPDDARAQQRRTPRTGGERVAADGRDGVRRVEQRQRLAGLDVRRRRRQSRHERIGEVLFFFVAAWLLRLAAAGPAASPIATPAARTTQPKEIAVQSAQLGGRVAGALRQAVDVLRQAQKAGSRAGEGGEGAVGRVRAGGEGHVAAVGVEEPDEGRVGGEGLGGGEAGGVVAAPEPAGAAKGGETGGGGEAGAAEGEDARRVEASEEGVEGGEVG</sequence>
<organism evidence="2 3">
    <name type="scientific">Verticillium longisporum</name>
    <name type="common">Verticillium dahliae var. longisporum</name>
    <dbReference type="NCBI Taxonomy" id="100787"/>
    <lineage>
        <taxon>Eukaryota</taxon>
        <taxon>Fungi</taxon>
        <taxon>Dikarya</taxon>
        <taxon>Ascomycota</taxon>
        <taxon>Pezizomycotina</taxon>
        <taxon>Sordariomycetes</taxon>
        <taxon>Hypocreomycetidae</taxon>
        <taxon>Glomerellales</taxon>
        <taxon>Plectosphaerellaceae</taxon>
        <taxon>Verticillium</taxon>
    </lineage>
</organism>
<evidence type="ECO:0000256" key="1">
    <source>
        <dbReference type="SAM" id="MobiDB-lite"/>
    </source>
</evidence>